<dbReference type="SUPFAM" id="SSF55658">
    <property type="entry name" value="L9 N-domain-like"/>
    <property type="match status" value="1"/>
</dbReference>
<sequence>MKVILQQEVKKLGKKGEILEVSEGYARNYLLPQKLAIIANNSTINETKQKKASEERKHQQQVDEATVLAAQISKVEVSIAVKTGEGGKLFGSVTGKDVAEALAAQHGIEVDKRKIELKEAIKALGTYPAIIRVHPEITAKIQVHIRAQ</sequence>
<evidence type="ECO:0000256" key="2">
    <source>
        <dbReference type="ARBA" id="ARBA00022730"/>
    </source>
</evidence>
<dbReference type="Gene3D" id="3.40.5.10">
    <property type="entry name" value="Ribosomal protein L9, N-terminal domain"/>
    <property type="match status" value="1"/>
</dbReference>
<organism evidence="9 10">
    <name type="scientific">Propionispora vibrioides</name>
    <dbReference type="NCBI Taxonomy" id="112903"/>
    <lineage>
        <taxon>Bacteria</taxon>
        <taxon>Bacillati</taxon>
        <taxon>Bacillota</taxon>
        <taxon>Negativicutes</taxon>
        <taxon>Selenomonadales</taxon>
        <taxon>Sporomusaceae</taxon>
        <taxon>Propionispora</taxon>
    </lineage>
</organism>
<dbReference type="HAMAP" id="MF_00503">
    <property type="entry name" value="Ribosomal_bL9"/>
    <property type="match status" value="1"/>
</dbReference>
<dbReference type="InterPro" id="IPR020070">
    <property type="entry name" value="Ribosomal_bL9_N"/>
</dbReference>
<name>A0A1H8XKA5_9FIRM</name>
<evidence type="ECO:0000256" key="6">
    <source>
        <dbReference type="ARBA" id="ARBA00035292"/>
    </source>
</evidence>
<keyword evidence="10" id="KW-1185">Reference proteome</keyword>
<accession>A0A1H8XKA5</accession>
<evidence type="ECO:0000256" key="1">
    <source>
        <dbReference type="ARBA" id="ARBA00010605"/>
    </source>
</evidence>
<dbReference type="InterPro" id="IPR000244">
    <property type="entry name" value="Ribosomal_bL9"/>
</dbReference>
<dbReference type="Proteomes" id="UP000198847">
    <property type="component" value="Unassembled WGS sequence"/>
</dbReference>
<dbReference type="AlphaFoldDB" id="A0A1H8XKA5"/>
<keyword evidence="5 7" id="KW-0687">Ribonucleoprotein</keyword>
<dbReference type="RefSeq" id="WP_091750190.1">
    <property type="nucleotide sequence ID" value="NZ_FODY01000025.1"/>
</dbReference>
<reference evidence="9 10" key="1">
    <citation type="submission" date="2016-10" db="EMBL/GenBank/DDBJ databases">
        <authorList>
            <person name="de Groot N.N."/>
        </authorList>
    </citation>
    <scope>NUCLEOTIDE SEQUENCE [LARGE SCALE GENOMIC DNA]</scope>
    <source>
        <strain evidence="9 10">DSM 13305</strain>
    </source>
</reference>
<dbReference type="InterPro" id="IPR020594">
    <property type="entry name" value="Ribosomal_bL9_bac/chp"/>
</dbReference>
<keyword evidence="4 7" id="KW-0689">Ribosomal protein</keyword>
<dbReference type="SUPFAM" id="SSF55653">
    <property type="entry name" value="Ribosomal protein L9 C-domain"/>
    <property type="match status" value="1"/>
</dbReference>
<dbReference type="Pfam" id="PF01281">
    <property type="entry name" value="Ribosomal_L9_N"/>
    <property type="match status" value="1"/>
</dbReference>
<evidence type="ECO:0000256" key="4">
    <source>
        <dbReference type="ARBA" id="ARBA00022980"/>
    </source>
</evidence>
<evidence type="ECO:0000256" key="7">
    <source>
        <dbReference type="HAMAP-Rule" id="MF_00503"/>
    </source>
</evidence>
<dbReference type="InterPro" id="IPR036791">
    <property type="entry name" value="Ribosomal_bL9_C_sf"/>
</dbReference>
<evidence type="ECO:0000313" key="9">
    <source>
        <dbReference type="EMBL" id="SEP40231.1"/>
    </source>
</evidence>
<dbReference type="PROSITE" id="PS00651">
    <property type="entry name" value="RIBOSOMAL_L9"/>
    <property type="match status" value="1"/>
</dbReference>
<evidence type="ECO:0000256" key="5">
    <source>
        <dbReference type="ARBA" id="ARBA00023274"/>
    </source>
</evidence>
<dbReference type="GO" id="GO:0003735">
    <property type="term" value="F:structural constituent of ribosome"/>
    <property type="evidence" value="ECO:0007669"/>
    <property type="project" value="InterPro"/>
</dbReference>
<evidence type="ECO:0000313" key="10">
    <source>
        <dbReference type="Proteomes" id="UP000198847"/>
    </source>
</evidence>
<dbReference type="NCBIfam" id="TIGR00158">
    <property type="entry name" value="L9"/>
    <property type="match status" value="1"/>
</dbReference>
<evidence type="ECO:0000259" key="8">
    <source>
        <dbReference type="PROSITE" id="PS00651"/>
    </source>
</evidence>
<comment type="function">
    <text evidence="7">Binds to the 23S rRNA.</text>
</comment>
<keyword evidence="3 7" id="KW-0694">RNA-binding</keyword>
<dbReference type="EMBL" id="FODY01000025">
    <property type="protein sequence ID" value="SEP40231.1"/>
    <property type="molecule type" value="Genomic_DNA"/>
</dbReference>
<gene>
    <name evidence="7" type="primary">rplI</name>
    <name evidence="9" type="ORF">SAMN04490178_12515</name>
</gene>
<dbReference type="OrthoDB" id="9788336at2"/>
<dbReference type="GO" id="GO:0006412">
    <property type="term" value="P:translation"/>
    <property type="evidence" value="ECO:0007669"/>
    <property type="project" value="UniProtKB-UniRule"/>
</dbReference>
<dbReference type="GO" id="GO:1990904">
    <property type="term" value="C:ribonucleoprotein complex"/>
    <property type="evidence" value="ECO:0007669"/>
    <property type="project" value="UniProtKB-KW"/>
</dbReference>
<comment type="similarity">
    <text evidence="1 7">Belongs to the bacterial ribosomal protein bL9 family.</text>
</comment>
<dbReference type="GO" id="GO:0005840">
    <property type="term" value="C:ribosome"/>
    <property type="evidence" value="ECO:0007669"/>
    <property type="project" value="UniProtKB-KW"/>
</dbReference>
<dbReference type="InterPro" id="IPR009027">
    <property type="entry name" value="Ribosomal_bL9/RNase_H1_N"/>
</dbReference>
<proteinExistence type="inferred from homology"/>
<dbReference type="PANTHER" id="PTHR21368">
    <property type="entry name" value="50S RIBOSOMAL PROTEIN L9"/>
    <property type="match status" value="1"/>
</dbReference>
<dbReference type="InterPro" id="IPR020069">
    <property type="entry name" value="Ribosomal_bL9_C"/>
</dbReference>
<evidence type="ECO:0000256" key="3">
    <source>
        <dbReference type="ARBA" id="ARBA00022884"/>
    </source>
</evidence>
<protein>
    <recommendedName>
        <fullName evidence="6 7">Large ribosomal subunit protein bL9</fullName>
    </recommendedName>
</protein>
<dbReference type="Gene3D" id="3.10.430.100">
    <property type="entry name" value="Ribosomal protein L9, C-terminal domain"/>
    <property type="match status" value="1"/>
</dbReference>
<dbReference type="InterPro" id="IPR036935">
    <property type="entry name" value="Ribosomal_bL9_N_sf"/>
</dbReference>
<dbReference type="GO" id="GO:0019843">
    <property type="term" value="F:rRNA binding"/>
    <property type="evidence" value="ECO:0007669"/>
    <property type="project" value="UniProtKB-UniRule"/>
</dbReference>
<keyword evidence="2 7" id="KW-0699">rRNA-binding</keyword>
<dbReference type="STRING" id="112903.SAMN04490178_12515"/>
<feature type="domain" description="Ribosomal protein L9" evidence="8">
    <location>
        <begin position="13"/>
        <end position="40"/>
    </location>
</feature>
<dbReference type="Pfam" id="PF03948">
    <property type="entry name" value="Ribosomal_L9_C"/>
    <property type="match status" value="1"/>
</dbReference>